<reference evidence="1 2" key="1">
    <citation type="submission" date="2018-11" db="EMBL/GenBank/DDBJ databases">
        <title>Complete genome sequence of Paenibacillus baekrokdamisoli strain KCTC 33723.</title>
        <authorList>
            <person name="Kang S.W."/>
            <person name="Lee K.C."/>
            <person name="Kim K.K."/>
            <person name="Kim J.S."/>
            <person name="Kim D.S."/>
            <person name="Ko S.H."/>
            <person name="Yang S.H."/>
            <person name="Lee J.S."/>
        </authorList>
    </citation>
    <scope>NUCLEOTIDE SEQUENCE [LARGE SCALE GENOMIC DNA]</scope>
    <source>
        <strain evidence="1 2">KCTC 33723</strain>
    </source>
</reference>
<dbReference type="Proteomes" id="UP000275368">
    <property type="component" value="Chromosome"/>
</dbReference>
<dbReference type="InterPro" id="IPR025916">
    <property type="entry name" value="YdjO"/>
</dbReference>
<organism evidence="1 2">
    <name type="scientific">Paenibacillus baekrokdamisoli</name>
    <dbReference type="NCBI Taxonomy" id="1712516"/>
    <lineage>
        <taxon>Bacteria</taxon>
        <taxon>Bacillati</taxon>
        <taxon>Bacillota</taxon>
        <taxon>Bacilli</taxon>
        <taxon>Bacillales</taxon>
        <taxon>Paenibacillaceae</taxon>
        <taxon>Paenibacillus</taxon>
    </lineage>
</organism>
<dbReference type="Pfam" id="PF14169">
    <property type="entry name" value="YdjO"/>
    <property type="match status" value="1"/>
</dbReference>
<dbReference type="KEGG" id="pbk:Back11_50530"/>
<protein>
    <submittedName>
        <fullName evidence="1">Uncharacterized protein</fullName>
    </submittedName>
</protein>
<dbReference type="OrthoDB" id="1955171at2"/>
<name>A0A3G9JI18_9BACL</name>
<dbReference type="EMBL" id="AP019308">
    <property type="protein sequence ID" value="BBH23708.1"/>
    <property type="molecule type" value="Genomic_DNA"/>
</dbReference>
<gene>
    <name evidence="1" type="ORF">Back11_50530</name>
</gene>
<dbReference type="RefSeq" id="WP_125663406.1">
    <property type="nucleotide sequence ID" value="NZ_AP019308.1"/>
</dbReference>
<dbReference type="AlphaFoldDB" id="A0A3G9JI18"/>
<proteinExistence type="predicted"/>
<accession>A0A3G9JI18</accession>
<sequence length="75" mass="8765">MYNRKKLLEDIPEENTEIWSCEKEGCKSWMRDNFAFEYVPTCHICHSPMVKSMKMLPTLVNSNGDLKALKKGKQI</sequence>
<keyword evidence="2" id="KW-1185">Reference proteome</keyword>
<evidence type="ECO:0000313" key="2">
    <source>
        <dbReference type="Proteomes" id="UP000275368"/>
    </source>
</evidence>
<evidence type="ECO:0000313" key="1">
    <source>
        <dbReference type="EMBL" id="BBH23708.1"/>
    </source>
</evidence>